<dbReference type="Proteomes" id="UP000069632">
    <property type="component" value="Unassembled WGS sequence"/>
</dbReference>
<feature type="domain" description="4Fe-4S ferredoxin-type" evidence="6">
    <location>
        <begin position="201"/>
        <end position="230"/>
    </location>
</feature>
<dbReference type="Pfam" id="PF00037">
    <property type="entry name" value="Fer4"/>
    <property type="match status" value="1"/>
</dbReference>
<dbReference type="InterPro" id="IPR050157">
    <property type="entry name" value="PSI_iron-sulfur_center"/>
</dbReference>
<dbReference type="PANTHER" id="PTHR24960:SF45">
    <property type="entry name" value="NITROGEN FIXATION PROTEIN"/>
    <property type="match status" value="1"/>
</dbReference>
<dbReference type="OrthoDB" id="9808559at2"/>
<dbReference type="Gene3D" id="3.30.70.20">
    <property type="match status" value="2"/>
</dbReference>
<name>A0A128EL66_9BACT</name>
<dbReference type="PROSITE" id="PS51379">
    <property type="entry name" value="4FE4S_FER_2"/>
    <property type="match status" value="3"/>
</dbReference>
<keyword evidence="8" id="KW-1185">Reference proteome</keyword>
<dbReference type="GO" id="GO:0051539">
    <property type="term" value="F:4 iron, 4 sulfur cluster binding"/>
    <property type="evidence" value="ECO:0007669"/>
    <property type="project" value="UniProtKB-KW"/>
</dbReference>
<dbReference type="PANTHER" id="PTHR24960">
    <property type="entry name" value="PHOTOSYSTEM I IRON-SULFUR CENTER-RELATED"/>
    <property type="match status" value="1"/>
</dbReference>
<gene>
    <name evidence="7" type="ORF">ERS672216_00462</name>
</gene>
<dbReference type="RefSeq" id="WP_075492988.1">
    <property type="nucleotide sequence ID" value="NZ_CP053844.1"/>
</dbReference>
<evidence type="ECO:0000256" key="1">
    <source>
        <dbReference type="ARBA" id="ARBA00022485"/>
    </source>
</evidence>
<accession>A0A128EL66</accession>
<feature type="signal peptide" evidence="5">
    <location>
        <begin position="1"/>
        <end position="33"/>
    </location>
</feature>
<dbReference type="PROSITE" id="PS00198">
    <property type="entry name" value="4FE4S_FER_1"/>
    <property type="match status" value="2"/>
</dbReference>
<evidence type="ECO:0000256" key="5">
    <source>
        <dbReference type="SAM" id="SignalP"/>
    </source>
</evidence>
<evidence type="ECO:0000256" key="3">
    <source>
        <dbReference type="ARBA" id="ARBA00023004"/>
    </source>
</evidence>
<keyword evidence="3" id="KW-0408">Iron</keyword>
<feature type="domain" description="4Fe-4S ferredoxin-type" evidence="6">
    <location>
        <begin position="49"/>
        <end position="78"/>
    </location>
</feature>
<feature type="domain" description="4Fe-4S ferredoxin-type" evidence="6">
    <location>
        <begin position="85"/>
        <end position="118"/>
    </location>
</feature>
<reference evidence="7 8" key="1">
    <citation type="submission" date="2016-02" db="EMBL/GenBank/DDBJ databases">
        <authorList>
            <consortium name="Pathogen Informatics"/>
        </authorList>
    </citation>
    <scope>NUCLEOTIDE SEQUENCE [LARGE SCALE GENOMIC DNA]</scope>
    <source>
        <strain evidence="7 8">RC20</strain>
    </source>
</reference>
<dbReference type="InterPro" id="IPR017896">
    <property type="entry name" value="4Fe4S_Fe-S-bd"/>
</dbReference>
<evidence type="ECO:0000256" key="4">
    <source>
        <dbReference type="ARBA" id="ARBA00023014"/>
    </source>
</evidence>
<proteinExistence type="predicted"/>
<dbReference type="SUPFAM" id="SSF54862">
    <property type="entry name" value="4Fe-4S ferredoxins"/>
    <property type="match status" value="1"/>
</dbReference>
<dbReference type="EMBL" id="FIZP01000001">
    <property type="protein sequence ID" value="CZE46600.1"/>
    <property type="molecule type" value="Genomic_DNA"/>
</dbReference>
<dbReference type="GO" id="GO:0005737">
    <property type="term" value="C:cytoplasm"/>
    <property type="evidence" value="ECO:0007669"/>
    <property type="project" value="TreeGrafter"/>
</dbReference>
<evidence type="ECO:0000259" key="6">
    <source>
        <dbReference type="PROSITE" id="PS51379"/>
    </source>
</evidence>
<keyword evidence="5" id="KW-0732">Signal</keyword>
<keyword evidence="2" id="KW-0479">Metal-binding</keyword>
<dbReference type="CDD" id="cd16373">
    <property type="entry name" value="DMSOR_beta_like"/>
    <property type="match status" value="1"/>
</dbReference>
<organism evidence="7 8">
    <name type="scientific">Campylobacter geochelonis</name>
    <dbReference type="NCBI Taxonomy" id="1780362"/>
    <lineage>
        <taxon>Bacteria</taxon>
        <taxon>Pseudomonadati</taxon>
        <taxon>Campylobacterota</taxon>
        <taxon>Epsilonproteobacteria</taxon>
        <taxon>Campylobacterales</taxon>
        <taxon>Campylobacteraceae</taxon>
        <taxon>Campylobacter</taxon>
    </lineage>
</organism>
<feature type="chain" id="PRO_5007281553" evidence="5">
    <location>
        <begin position="34"/>
        <end position="241"/>
    </location>
</feature>
<dbReference type="GO" id="GO:0046872">
    <property type="term" value="F:metal ion binding"/>
    <property type="evidence" value="ECO:0007669"/>
    <property type="project" value="UniProtKB-KW"/>
</dbReference>
<keyword evidence="1" id="KW-0004">4Fe-4S</keyword>
<keyword evidence="4" id="KW-0411">Iron-sulfur</keyword>
<evidence type="ECO:0000313" key="8">
    <source>
        <dbReference type="Proteomes" id="UP000069632"/>
    </source>
</evidence>
<dbReference type="InterPro" id="IPR017900">
    <property type="entry name" value="4Fe4S_Fe_S_CS"/>
</dbReference>
<sequence>MKAIKEKKVKLKKRFFLLSSAILFTNLSLNLQAKDKKTKNLFLRPPGALNPKEFLSSCIKCGQCVQVCPYYCLKIADITDGFGIATPYINANERGCYLCDLFPCVLSCPSGALSHDTTLVSDVKMGVAVITELNSCLSFKKKRLKQSDVLNLISYKTHNQKEKDVVEKIKSKVGEKCDLCASLCPHPESFKAIEMINLDDKKAPLIKEACVGCGVCAEVCPAQIIEIVPQATYSKIYGDNI</sequence>
<evidence type="ECO:0000256" key="2">
    <source>
        <dbReference type="ARBA" id="ARBA00022723"/>
    </source>
</evidence>
<dbReference type="Pfam" id="PF12838">
    <property type="entry name" value="Fer4_7"/>
    <property type="match status" value="1"/>
</dbReference>
<protein>
    <submittedName>
        <fullName evidence="7">Iron-sulfur protein</fullName>
    </submittedName>
</protein>
<evidence type="ECO:0000313" key="7">
    <source>
        <dbReference type="EMBL" id="CZE46600.1"/>
    </source>
</evidence>
<dbReference type="AlphaFoldDB" id="A0A128EL66"/>